<evidence type="ECO:0000313" key="8">
    <source>
        <dbReference type="EMBL" id="MDV2886393.1"/>
    </source>
</evidence>
<keyword evidence="5" id="KW-0694">RNA-binding</keyword>
<dbReference type="SUPFAM" id="SSF48334">
    <property type="entry name" value="DNA repair protein MutS, domain III"/>
    <property type="match status" value="1"/>
</dbReference>
<accession>A0AAJ2NQ20</accession>
<gene>
    <name evidence="8" type="ORF">RYX45_14480</name>
</gene>
<dbReference type="GO" id="GO:0016887">
    <property type="term" value="F:ATP hydrolysis activity"/>
    <property type="evidence" value="ECO:0007669"/>
    <property type="project" value="InterPro"/>
</dbReference>
<keyword evidence="3" id="KW-0378">Hydrolase</keyword>
<dbReference type="Proteomes" id="UP001285636">
    <property type="component" value="Unassembled WGS sequence"/>
</dbReference>
<evidence type="ECO:0000259" key="7">
    <source>
        <dbReference type="PROSITE" id="PS00486"/>
    </source>
</evidence>
<comment type="caution">
    <text evidence="8">The sequence shown here is derived from an EMBL/GenBank/DDBJ whole genome shotgun (WGS) entry which is preliminary data.</text>
</comment>
<dbReference type="PANTHER" id="PTHR48466:SF2">
    <property type="entry name" value="OS10G0509000 PROTEIN"/>
    <property type="match status" value="1"/>
</dbReference>
<dbReference type="SUPFAM" id="SSF52540">
    <property type="entry name" value="P-loop containing nucleoside triphosphate hydrolases"/>
    <property type="match status" value="1"/>
</dbReference>
<keyword evidence="4" id="KW-0067">ATP-binding</keyword>
<dbReference type="InterPro" id="IPR000432">
    <property type="entry name" value="DNA_mismatch_repair_MutS_C"/>
</dbReference>
<dbReference type="PIRSF" id="PIRSF005814">
    <property type="entry name" value="MutS_YshD"/>
    <property type="match status" value="1"/>
</dbReference>
<dbReference type="GO" id="GO:0005524">
    <property type="term" value="F:ATP binding"/>
    <property type="evidence" value="ECO:0007669"/>
    <property type="project" value="UniProtKB-KW"/>
</dbReference>
<keyword evidence="8" id="KW-0255">Endonuclease</keyword>
<dbReference type="SMART" id="SM00534">
    <property type="entry name" value="MUTSac"/>
    <property type="match status" value="1"/>
</dbReference>
<dbReference type="FunFam" id="3.40.50.300:FF:000830">
    <property type="entry name" value="Endonuclease MutS2"/>
    <property type="match status" value="1"/>
</dbReference>
<evidence type="ECO:0000256" key="1">
    <source>
        <dbReference type="ARBA" id="ARBA00022730"/>
    </source>
</evidence>
<dbReference type="Gene3D" id="3.40.50.300">
    <property type="entry name" value="P-loop containing nucleotide triphosphate hydrolases"/>
    <property type="match status" value="1"/>
</dbReference>
<dbReference type="GO" id="GO:0045910">
    <property type="term" value="P:negative regulation of DNA recombination"/>
    <property type="evidence" value="ECO:0007669"/>
    <property type="project" value="InterPro"/>
</dbReference>
<dbReference type="RefSeq" id="WP_323467176.1">
    <property type="nucleotide sequence ID" value="NZ_CP144224.1"/>
</dbReference>
<protein>
    <submittedName>
        <fullName evidence="8">Endonuclease MutS2</fullName>
    </submittedName>
</protein>
<dbReference type="GO" id="GO:0006298">
    <property type="term" value="P:mismatch repair"/>
    <property type="evidence" value="ECO:0007669"/>
    <property type="project" value="InterPro"/>
</dbReference>
<dbReference type="InterPro" id="IPR005747">
    <property type="entry name" value="MutS2"/>
</dbReference>
<organism evidence="8 9">
    <name type="scientific">Alkalihalophilus pseudofirmus</name>
    <name type="common">Bacillus pseudofirmus</name>
    <dbReference type="NCBI Taxonomy" id="79885"/>
    <lineage>
        <taxon>Bacteria</taxon>
        <taxon>Bacillati</taxon>
        <taxon>Bacillota</taxon>
        <taxon>Bacilli</taxon>
        <taxon>Bacillales</taxon>
        <taxon>Bacillaceae</taxon>
        <taxon>Alkalihalophilus</taxon>
    </lineage>
</organism>
<dbReference type="SMART" id="SM00533">
    <property type="entry name" value="MUTSd"/>
    <property type="match status" value="1"/>
</dbReference>
<evidence type="ECO:0000256" key="2">
    <source>
        <dbReference type="ARBA" id="ARBA00022741"/>
    </source>
</evidence>
<evidence type="ECO:0000313" key="9">
    <source>
        <dbReference type="Proteomes" id="UP001285636"/>
    </source>
</evidence>
<evidence type="ECO:0000256" key="4">
    <source>
        <dbReference type="ARBA" id="ARBA00022840"/>
    </source>
</evidence>
<sequence>MNDKAMEQLDYHRILNNVADKAITERAKAKIMASRPLTNKKRIEHLLEEVREAVQILKISSSVPIHSLDEMSGYLEQINKGLFLRPDQLTIVLSFLDHCRKLKRFMQDKEFTAPLITTYAWSINDLGELEQEIARCLKHGQIDDHATVELAGVRKQLRQAKEDLKARAEKLAGSKKYQTYLQEEMMMEKNGHYTLPIKREYRSKVNGAVIDTSASGATVFIEPSELGTIQELVDTLQIAEDHEVHQVLYTLTGMILEKEQEVQIAIDAMHQYDILFAKAKYGLELDGTIPQVNEEYRIDLREARHPMLGSGAVPLTVQLDGNDRALVITGPNTGGKTVTLKTVGLLSMMAATGLMIPAKEGSNLHLFHHIFVDMGDGQSIDENLSTFSSRLKNIIGILEETNEHTLVLLDELGSGTDPNEGMNLAQVIMEHLYEKGATLLATTHYSELKRLADTKEGFINGSMEFDVETLKPTYKLLLGETGKSQAFEIALKLGMHPDLVQRAYQSTYNKTLHHTIDTKQKSYEKQMIINKYARKKSAMKKKDREAVRSFVQGDTVRLSSTNELGIVYKGPDEAGNYMVQVKGEKKTVNHKRLTLHVSANELYPEDYDFDIIFKSKEYRKKKHQMGRKHVEGLTIDDEE</sequence>
<keyword evidence="2" id="KW-0547">Nucleotide-binding</keyword>
<evidence type="ECO:0000256" key="3">
    <source>
        <dbReference type="ARBA" id="ARBA00022801"/>
    </source>
</evidence>
<proteinExistence type="predicted"/>
<dbReference type="GO" id="GO:0140664">
    <property type="term" value="F:ATP-dependent DNA damage sensor activity"/>
    <property type="evidence" value="ECO:0007669"/>
    <property type="project" value="InterPro"/>
</dbReference>
<evidence type="ECO:0000256" key="6">
    <source>
        <dbReference type="ARBA" id="ARBA00023125"/>
    </source>
</evidence>
<dbReference type="InterPro" id="IPR027417">
    <property type="entry name" value="P-loop_NTPase"/>
</dbReference>
<dbReference type="PROSITE" id="PS00486">
    <property type="entry name" value="DNA_MISMATCH_REPAIR_2"/>
    <property type="match status" value="1"/>
</dbReference>
<dbReference type="EMBL" id="JAWJAY010000003">
    <property type="protein sequence ID" value="MDV2886393.1"/>
    <property type="molecule type" value="Genomic_DNA"/>
</dbReference>
<dbReference type="Pfam" id="PF00488">
    <property type="entry name" value="MutS_V"/>
    <property type="match status" value="1"/>
</dbReference>
<dbReference type="InterPro" id="IPR007696">
    <property type="entry name" value="DNA_mismatch_repair_MutS_core"/>
</dbReference>
<dbReference type="InterPro" id="IPR045076">
    <property type="entry name" value="MutS"/>
</dbReference>
<dbReference type="GO" id="GO:0004519">
    <property type="term" value="F:endonuclease activity"/>
    <property type="evidence" value="ECO:0007669"/>
    <property type="project" value="UniProtKB-KW"/>
</dbReference>
<dbReference type="GO" id="GO:0019843">
    <property type="term" value="F:rRNA binding"/>
    <property type="evidence" value="ECO:0007669"/>
    <property type="project" value="UniProtKB-KW"/>
</dbReference>
<evidence type="ECO:0000256" key="5">
    <source>
        <dbReference type="ARBA" id="ARBA00022884"/>
    </source>
</evidence>
<dbReference type="PANTHER" id="PTHR48466">
    <property type="entry name" value="OS10G0509000 PROTEIN-RELATED"/>
    <property type="match status" value="1"/>
</dbReference>
<keyword evidence="8" id="KW-0540">Nuclease</keyword>
<feature type="domain" description="DNA mismatch repair proteins mutS family" evidence="7">
    <location>
        <begin position="405"/>
        <end position="421"/>
    </location>
</feature>
<dbReference type="GO" id="GO:0030983">
    <property type="term" value="F:mismatched DNA binding"/>
    <property type="evidence" value="ECO:0007669"/>
    <property type="project" value="InterPro"/>
</dbReference>
<dbReference type="InterPro" id="IPR036187">
    <property type="entry name" value="DNA_mismatch_repair_MutS_sf"/>
</dbReference>
<keyword evidence="1" id="KW-0699">rRNA-binding</keyword>
<dbReference type="AlphaFoldDB" id="A0AAJ2NQ20"/>
<dbReference type="NCBIfam" id="TIGR01069">
    <property type="entry name" value="mutS2"/>
    <property type="match status" value="1"/>
</dbReference>
<name>A0AAJ2NQ20_ALKPS</name>
<reference evidence="8" key="1">
    <citation type="submission" date="2023-10" db="EMBL/GenBank/DDBJ databases">
        <title>Screening of Alkalihalophilus pseudofirmusBZ-TG-HK211 and Its Alleviation of Salt Stress on Rapeseed Growth.</title>
        <authorList>
            <person name="Zhao B."/>
            <person name="Guo T."/>
        </authorList>
    </citation>
    <scope>NUCLEOTIDE SEQUENCE</scope>
    <source>
        <strain evidence="8">BZ-TG-HK211</strain>
    </source>
</reference>
<keyword evidence="6" id="KW-0238">DNA-binding</keyword>